<feature type="domain" description="ABC transporter" evidence="15">
    <location>
        <begin position="921"/>
        <end position="1155"/>
    </location>
</feature>
<feature type="transmembrane region" description="Helical" evidence="13">
    <location>
        <begin position="748"/>
        <end position="767"/>
    </location>
</feature>
<evidence type="ECO:0000256" key="1">
    <source>
        <dbReference type="ARBA" id="ARBA00007577"/>
    </source>
</evidence>
<evidence type="ECO:0000313" key="18">
    <source>
        <dbReference type="Proteomes" id="UP000215914"/>
    </source>
</evidence>
<comment type="similarity">
    <text evidence="1">Belongs to the ABC transporter superfamily. ABCB family. Multidrug resistance exporter (TC 3.A.1.201) subfamily.</text>
</comment>
<organism evidence="17 18">
    <name type="scientific">Helianthus annuus</name>
    <name type="common">Common sunflower</name>
    <dbReference type="NCBI Taxonomy" id="4232"/>
    <lineage>
        <taxon>Eukaryota</taxon>
        <taxon>Viridiplantae</taxon>
        <taxon>Streptophyta</taxon>
        <taxon>Embryophyta</taxon>
        <taxon>Tracheophyta</taxon>
        <taxon>Spermatophyta</taxon>
        <taxon>Magnoliopsida</taxon>
        <taxon>eudicotyledons</taxon>
        <taxon>Gunneridae</taxon>
        <taxon>Pentapetalae</taxon>
        <taxon>asterids</taxon>
        <taxon>campanulids</taxon>
        <taxon>Asterales</taxon>
        <taxon>Asteraceae</taxon>
        <taxon>Asteroideae</taxon>
        <taxon>Heliantheae alliance</taxon>
        <taxon>Heliantheae</taxon>
        <taxon>Helianthus</taxon>
    </lineage>
</organism>
<dbReference type="GO" id="GO:0008270">
    <property type="term" value="F:zinc ion binding"/>
    <property type="evidence" value="ECO:0007669"/>
    <property type="project" value="UniProtKB-KW"/>
</dbReference>
<feature type="domain" description="CCHC-type" evidence="14">
    <location>
        <begin position="307"/>
        <end position="322"/>
    </location>
</feature>
<reference evidence="18" key="1">
    <citation type="journal article" date="2017" name="Nature">
        <title>The sunflower genome provides insights into oil metabolism, flowering and Asterid evolution.</title>
        <authorList>
            <person name="Badouin H."/>
            <person name="Gouzy J."/>
            <person name="Grassa C.J."/>
            <person name="Murat F."/>
            <person name="Staton S.E."/>
            <person name="Cottret L."/>
            <person name="Lelandais-Briere C."/>
            <person name="Owens G.L."/>
            <person name="Carrere S."/>
            <person name="Mayjonade B."/>
            <person name="Legrand L."/>
            <person name="Gill N."/>
            <person name="Kane N.C."/>
            <person name="Bowers J.E."/>
            <person name="Hubner S."/>
            <person name="Bellec A."/>
            <person name="Berard A."/>
            <person name="Berges H."/>
            <person name="Blanchet N."/>
            <person name="Boniface M.C."/>
            <person name="Brunel D."/>
            <person name="Catrice O."/>
            <person name="Chaidir N."/>
            <person name="Claudel C."/>
            <person name="Donnadieu C."/>
            <person name="Faraut T."/>
            <person name="Fievet G."/>
            <person name="Helmstetter N."/>
            <person name="King M."/>
            <person name="Knapp S.J."/>
            <person name="Lai Z."/>
            <person name="Le Paslier M.C."/>
            <person name="Lippi Y."/>
            <person name="Lorenzon L."/>
            <person name="Mandel J.R."/>
            <person name="Marage G."/>
            <person name="Marchand G."/>
            <person name="Marquand E."/>
            <person name="Bret-Mestries E."/>
            <person name="Morien E."/>
            <person name="Nambeesan S."/>
            <person name="Nguyen T."/>
            <person name="Pegot-Espagnet P."/>
            <person name="Pouilly N."/>
            <person name="Raftis F."/>
            <person name="Sallet E."/>
            <person name="Schiex T."/>
            <person name="Thomas J."/>
            <person name="Vandecasteele C."/>
            <person name="Vares D."/>
            <person name="Vear F."/>
            <person name="Vautrin S."/>
            <person name="Crespi M."/>
            <person name="Mangin B."/>
            <person name="Burke J.M."/>
            <person name="Salse J."/>
            <person name="Munos S."/>
            <person name="Vincourt P."/>
            <person name="Rieseberg L.H."/>
            <person name="Langlade N.B."/>
        </authorList>
    </citation>
    <scope>NUCLEOTIDE SEQUENCE [LARGE SCALE GENOMIC DNA]</scope>
    <source>
        <strain evidence="18">cv. SF193</strain>
    </source>
</reference>
<dbReference type="SUPFAM" id="SSF57756">
    <property type="entry name" value="Retrovirus zinc finger-like domains"/>
    <property type="match status" value="1"/>
</dbReference>
<keyword evidence="18" id="KW-1185">Reference proteome</keyword>
<feature type="compositionally biased region" description="Polar residues" evidence="12">
    <location>
        <begin position="581"/>
        <end position="593"/>
    </location>
</feature>
<feature type="compositionally biased region" description="Basic and acidic residues" evidence="12">
    <location>
        <begin position="606"/>
        <end position="622"/>
    </location>
</feature>
<dbReference type="PROSITE" id="PS50929">
    <property type="entry name" value="ABC_TM1F"/>
    <property type="match status" value="1"/>
</dbReference>
<feature type="domain" description="ABC transmembrane type-1" evidence="16">
    <location>
        <begin position="643"/>
        <end position="886"/>
    </location>
</feature>
<keyword evidence="10" id="KW-0862">Zinc</keyword>
<keyword evidence="6" id="KW-0067">ATP-binding</keyword>
<keyword evidence="4" id="KW-0677">Repeat</keyword>
<feature type="transmembrane region" description="Helical" evidence="13">
    <location>
        <begin position="723"/>
        <end position="742"/>
    </location>
</feature>
<feature type="region of interest" description="Disordered" evidence="12">
    <location>
        <begin position="235"/>
        <end position="304"/>
    </location>
</feature>
<dbReference type="GO" id="GO:0003676">
    <property type="term" value="F:nucleic acid binding"/>
    <property type="evidence" value="ECO:0007669"/>
    <property type="project" value="InterPro"/>
</dbReference>
<dbReference type="PROSITE" id="PS50158">
    <property type="entry name" value="ZF_CCHC"/>
    <property type="match status" value="1"/>
</dbReference>
<feature type="region of interest" description="Disordered" evidence="12">
    <location>
        <begin position="579"/>
        <end position="622"/>
    </location>
</feature>
<dbReference type="OMA" id="MFANGES"/>
<evidence type="ECO:0000256" key="12">
    <source>
        <dbReference type="SAM" id="MobiDB-lite"/>
    </source>
</evidence>
<dbReference type="InterPro" id="IPR036875">
    <property type="entry name" value="Znf_CCHC_sf"/>
</dbReference>
<dbReference type="GO" id="GO:0042626">
    <property type="term" value="F:ATPase-coupled transmembrane transporter activity"/>
    <property type="evidence" value="ECO:0000318"/>
    <property type="project" value="GO_Central"/>
</dbReference>
<keyword evidence="7 13" id="KW-1133">Transmembrane helix</keyword>
<evidence type="ECO:0000256" key="7">
    <source>
        <dbReference type="ARBA" id="ARBA00022989"/>
    </source>
</evidence>
<evidence type="ECO:0000256" key="4">
    <source>
        <dbReference type="ARBA" id="ARBA00022737"/>
    </source>
</evidence>
<dbReference type="Proteomes" id="UP000215914">
    <property type="component" value="Chromosome 11"/>
</dbReference>
<keyword evidence="2" id="KW-0813">Transport</keyword>
<dbReference type="Pfam" id="PF14223">
    <property type="entry name" value="Retrotran_gag_2"/>
    <property type="match status" value="1"/>
</dbReference>
<dbReference type="GO" id="GO:0005886">
    <property type="term" value="C:plasma membrane"/>
    <property type="evidence" value="ECO:0000318"/>
    <property type="project" value="GO_Central"/>
</dbReference>
<protein>
    <submittedName>
        <fullName evidence="17">Putative sulfonylurea receptor</fullName>
    </submittedName>
</protein>
<keyword evidence="9" id="KW-0325">Glycoprotein</keyword>
<dbReference type="FunFam" id="3.40.50.300:FF:000205">
    <property type="entry name" value="ABC transporter B family member 4"/>
    <property type="match status" value="1"/>
</dbReference>
<keyword evidence="3 13" id="KW-0812">Transmembrane</keyword>
<dbReference type="SUPFAM" id="SSF90123">
    <property type="entry name" value="ABC transporter transmembrane region"/>
    <property type="match status" value="1"/>
</dbReference>
<dbReference type="Gene3D" id="1.20.1560.10">
    <property type="entry name" value="ABC transporter type 1, transmembrane domain"/>
    <property type="match status" value="2"/>
</dbReference>
<keyword evidence="10" id="KW-0479">Metal-binding</keyword>
<dbReference type="Gene3D" id="3.40.50.300">
    <property type="entry name" value="P-loop containing nucleotide triphosphate hydrolases"/>
    <property type="match status" value="1"/>
</dbReference>
<dbReference type="SMART" id="SM00382">
    <property type="entry name" value="AAA"/>
    <property type="match status" value="1"/>
</dbReference>
<dbReference type="InterPro" id="IPR027417">
    <property type="entry name" value="P-loop_NTPase"/>
</dbReference>
<keyword evidence="8 13" id="KW-0472">Membrane</keyword>
<keyword evidence="5" id="KW-0547">Nucleotide-binding</keyword>
<dbReference type="CDD" id="cd18577">
    <property type="entry name" value="ABC_6TM_Pgp_ABCB1_D1_like"/>
    <property type="match status" value="1"/>
</dbReference>
<dbReference type="InterPro" id="IPR011527">
    <property type="entry name" value="ABC1_TM_dom"/>
</dbReference>
<dbReference type="PANTHER" id="PTHR45136">
    <property type="entry name" value="ABC TRANSPORTER DOMAIN-CONTAINING PROTEIN"/>
    <property type="match status" value="1"/>
</dbReference>
<dbReference type="GO" id="GO:0016887">
    <property type="term" value="F:ATP hydrolysis activity"/>
    <property type="evidence" value="ECO:0007669"/>
    <property type="project" value="InterPro"/>
</dbReference>
<evidence type="ECO:0000259" key="15">
    <source>
        <dbReference type="PROSITE" id="PS50893"/>
    </source>
</evidence>
<dbReference type="InterPro" id="IPR003439">
    <property type="entry name" value="ABC_transporter-like_ATP-bd"/>
</dbReference>
<dbReference type="PANTHER" id="PTHR45136:SF2">
    <property type="entry name" value="ABC TRANSPORTER DOMAIN-CONTAINING PROTEIN"/>
    <property type="match status" value="1"/>
</dbReference>
<dbReference type="PROSITE" id="PS00211">
    <property type="entry name" value="ABC_TRANSPORTER_1"/>
    <property type="match status" value="1"/>
</dbReference>
<dbReference type="GO" id="GO:0140359">
    <property type="term" value="F:ABC-type transporter activity"/>
    <property type="evidence" value="ECO:0007669"/>
    <property type="project" value="InterPro"/>
</dbReference>
<dbReference type="CDD" id="cd03249">
    <property type="entry name" value="ABC_MTABC3_MDL1_MDL2"/>
    <property type="match status" value="1"/>
</dbReference>
<evidence type="ECO:0000256" key="6">
    <source>
        <dbReference type="ARBA" id="ARBA00022840"/>
    </source>
</evidence>
<dbReference type="Pfam" id="PF22936">
    <property type="entry name" value="Pol_BBD"/>
    <property type="match status" value="1"/>
</dbReference>
<dbReference type="SMART" id="SM00343">
    <property type="entry name" value="ZnF_C2HC"/>
    <property type="match status" value="1"/>
</dbReference>
<evidence type="ECO:0000256" key="5">
    <source>
        <dbReference type="ARBA" id="ARBA00022741"/>
    </source>
</evidence>
<dbReference type="Gene3D" id="4.10.60.10">
    <property type="entry name" value="Zinc finger, CCHC-type"/>
    <property type="match status" value="1"/>
</dbReference>
<dbReference type="InterPro" id="IPR036640">
    <property type="entry name" value="ABC1_TM_sf"/>
</dbReference>
<dbReference type="Pfam" id="PF00664">
    <property type="entry name" value="ABC_membrane"/>
    <property type="match status" value="1"/>
</dbReference>
<keyword evidence="11" id="KW-0175">Coiled coil</keyword>
<accession>A0A251TCR2</accession>
<evidence type="ECO:0000256" key="2">
    <source>
        <dbReference type="ARBA" id="ARBA00022448"/>
    </source>
</evidence>
<feature type="compositionally biased region" description="Polar residues" evidence="12">
    <location>
        <begin position="235"/>
        <end position="245"/>
    </location>
</feature>
<feature type="coiled-coil region" evidence="11">
    <location>
        <begin position="126"/>
        <end position="153"/>
    </location>
</feature>
<feature type="transmembrane region" description="Helical" evidence="13">
    <location>
        <begin position="30"/>
        <end position="53"/>
    </location>
</feature>
<evidence type="ECO:0000256" key="13">
    <source>
        <dbReference type="SAM" id="Phobius"/>
    </source>
</evidence>
<sequence>MSKHRKETNINKASNGSFRSLFMHADRADMFLMAVGFISAIGDGLGSPAMLFFTSTAMNSIGGSSSVSTDVYVGEPGEEEVEAKKDDMAVALLLQAIPEELVFQVAQFQTAKEIWEALKTLYVGVERVREAKLEQLENEFESLKMKETETVDSFAGRISQLVTKAASLGTTYENRKLTRKLLGSVPAKYVPIVASIEQFADLKTMTFQEAVGRLKTFEDRIKGIESLAENQGNLMFANGESSSKSKSYENTRGRGGSRYRGRRQDWDDEDQDGSQSQDDQDHGSKQTGQRRTNDPQKGRKDRSQVQCYRCDKFGHFASGCPDRMKKQDEANLAKNDDFDPSLFMMRCDQETVFLNEEWVNPKRFETEPMEKDTWYLDNGASNHMTGNRAYFFELNERVTGKVKFGDGSCIDIRGKGSVLLEGKTGEKRLLTDVYYIPSLQSNIISLGQATEGGCDIHMKRDLLTIHDDTGKLMMKVTRTKNRLYKINLKIASPGTQANMIGIKNFAGRDLQRVELKDDTASTSQNLLKDLSLMKKPKIQSPKKNVQEFKEKVKQEIQTQGGTFNDPRKLVFAQDRSRVNGGASSYDQRTSLGKRTSRVQGRKNVQAKKEPKNTARDQDEFYENQDKEDMLEPTYFESKIKGNAVYLCYLSIAKWVACFLEGYCWSRTSERQASRLRLTYLKAVLRQEVAYFDLNATSTADIVASVSSDRLIIQDFISEKVPMLVMNVATFGGAYIAGFILLWRLAIVGLPFILILVIPGLIYGRILMRLSREIREEYNKADAVAQQAVSSIRMIYSFVGENKTVKDYSDALESTVKLGLKQGLAKGLAIGSNGVTFAVWAFVSWYGSRLVMYHGARGGTVWSVGAGIALGGLAFGSAMTNVKYFSDAMAASKRIQEVIKRVPAIDSENMEGEILQQVYGEVEFKNVMFAYPSRAESLIFKHFNLLVPAGKTVALVGGSGSGKSTVIALLQRFYDPQGGEICIDGVRIDKLQLKWLRSQLGLVSQEPALFSTTIKENILFGKEDASMEEVIEAAKASNAHNFISQLAYDTQVGERGVQMSGGQKQRIAIARAMIKSPRILLLDEATSALDSESERVVQEALDHATIDRTTIVIAHRLSTIRNANVICVVQNGQVVEFGSHDDLMQLDNGFYKSLVQLQETKQINDIPSPYLPGLSSIFSTSDVNNISRPQQSMVIQSGSATSVNHNREDNFTSQANQEFPAPSFKRILALNSLEWKQALLGSVCAILFGAYWNESIEREAESFLLFLIELVKTNDTYSVLYIHQRMINNYP</sequence>
<dbReference type="PROSITE" id="PS50893">
    <property type="entry name" value="ABC_TRANSPORTER_2"/>
    <property type="match status" value="1"/>
</dbReference>
<feature type="transmembrane region" description="Helical" evidence="13">
    <location>
        <begin position="826"/>
        <end position="846"/>
    </location>
</feature>
<keyword evidence="17" id="KW-0675">Receptor</keyword>
<evidence type="ECO:0000256" key="10">
    <source>
        <dbReference type="PROSITE-ProRule" id="PRU00047"/>
    </source>
</evidence>
<feature type="compositionally biased region" description="Basic and acidic residues" evidence="12">
    <location>
        <begin position="291"/>
        <end position="304"/>
    </location>
</feature>
<dbReference type="GO" id="GO:0005524">
    <property type="term" value="F:ATP binding"/>
    <property type="evidence" value="ECO:0007669"/>
    <property type="project" value="UniProtKB-KW"/>
</dbReference>
<name>A0A251TCR2_HELAN</name>
<evidence type="ECO:0000259" key="16">
    <source>
        <dbReference type="PROSITE" id="PS50929"/>
    </source>
</evidence>
<evidence type="ECO:0000256" key="8">
    <source>
        <dbReference type="ARBA" id="ARBA00023136"/>
    </source>
</evidence>
<dbReference type="InterPro" id="IPR017871">
    <property type="entry name" value="ABC_transporter-like_CS"/>
</dbReference>
<evidence type="ECO:0000256" key="11">
    <source>
        <dbReference type="SAM" id="Coils"/>
    </source>
</evidence>
<gene>
    <name evidence="17" type="ORF">HannXRQ_Chr11g0342811</name>
</gene>
<dbReference type="Pfam" id="PF00005">
    <property type="entry name" value="ABC_tran"/>
    <property type="match status" value="1"/>
</dbReference>
<evidence type="ECO:0000313" key="17">
    <source>
        <dbReference type="EMBL" id="OTG08533.1"/>
    </source>
</evidence>
<keyword evidence="10" id="KW-0863">Zinc-finger</keyword>
<dbReference type="InParanoid" id="A0A251TCR2"/>
<dbReference type="InterPro" id="IPR054722">
    <property type="entry name" value="PolX-like_BBD"/>
</dbReference>
<evidence type="ECO:0000259" key="14">
    <source>
        <dbReference type="PROSITE" id="PS50158"/>
    </source>
</evidence>
<evidence type="ECO:0000256" key="9">
    <source>
        <dbReference type="ARBA" id="ARBA00023180"/>
    </source>
</evidence>
<dbReference type="InterPro" id="IPR003593">
    <property type="entry name" value="AAA+_ATPase"/>
</dbReference>
<proteinExistence type="inferred from homology"/>
<dbReference type="InterPro" id="IPR001878">
    <property type="entry name" value="Znf_CCHC"/>
</dbReference>
<evidence type="ECO:0000256" key="3">
    <source>
        <dbReference type="ARBA" id="ARBA00022692"/>
    </source>
</evidence>
<dbReference type="SUPFAM" id="SSF52540">
    <property type="entry name" value="P-loop containing nucleoside triphosphate hydrolases"/>
    <property type="match status" value="1"/>
</dbReference>
<dbReference type="EMBL" id="CM007900">
    <property type="protein sequence ID" value="OTG08533.1"/>
    <property type="molecule type" value="Genomic_DNA"/>
</dbReference>
<feature type="transmembrane region" description="Helical" evidence="13">
    <location>
        <begin position="858"/>
        <end position="878"/>
    </location>
</feature>